<dbReference type="InterPro" id="IPR036770">
    <property type="entry name" value="Ankyrin_rpt-contain_sf"/>
</dbReference>
<evidence type="ECO:0000256" key="2">
    <source>
        <dbReference type="ARBA" id="ARBA00023043"/>
    </source>
</evidence>
<accession>A0AAN6MIN5</accession>
<evidence type="ECO:0000256" key="3">
    <source>
        <dbReference type="PROSITE-ProRule" id="PRU00023"/>
    </source>
</evidence>
<dbReference type="PANTHER" id="PTHR24198">
    <property type="entry name" value="ANKYRIN REPEAT AND PROTEIN KINASE DOMAIN-CONTAINING PROTEIN"/>
    <property type="match status" value="1"/>
</dbReference>
<reference evidence="4" key="2">
    <citation type="submission" date="2023-05" db="EMBL/GenBank/DDBJ databases">
        <authorList>
            <consortium name="Lawrence Berkeley National Laboratory"/>
            <person name="Steindorff A."/>
            <person name="Hensen N."/>
            <person name="Bonometti L."/>
            <person name="Westerberg I."/>
            <person name="Brannstrom I.O."/>
            <person name="Guillou S."/>
            <person name="Cros-Aarteil S."/>
            <person name="Calhoun S."/>
            <person name="Haridas S."/>
            <person name="Kuo A."/>
            <person name="Mondo S."/>
            <person name="Pangilinan J."/>
            <person name="Riley R."/>
            <person name="Labutti K."/>
            <person name="Andreopoulos B."/>
            <person name="Lipzen A."/>
            <person name="Chen C."/>
            <person name="Yanf M."/>
            <person name="Daum C."/>
            <person name="Ng V."/>
            <person name="Clum A."/>
            <person name="Ohm R."/>
            <person name="Martin F."/>
            <person name="Silar P."/>
            <person name="Natvig D."/>
            <person name="Lalanne C."/>
            <person name="Gautier V."/>
            <person name="Ament-Velasquez S.L."/>
            <person name="Kruys A."/>
            <person name="Hutchinson M.I."/>
            <person name="Powell A.J."/>
            <person name="Barry K."/>
            <person name="Miller A.N."/>
            <person name="Grigoriev I.V."/>
            <person name="Debuchy R."/>
            <person name="Gladieux P."/>
            <person name="Thoren M.H."/>
            <person name="Johannesson H."/>
        </authorList>
    </citation>
    <scope>NUCLEOTIDE SEQUENCE</scope>
    <source>
        <strain evidence="4">CBS 103.79</strain>
    </source>
</reference>
<feature type="non-terminal residue" evidence="4">
    <location>
        <position position="1"/>
    </location>
</feature>
<keyword evidence="1" id="KW-0677">Repeat</keyword>
<evidence type="ECO:0000313" key="4">
    <source>
        <dbReference type="EMBL" id="KAK3900881.1"/>
    </source>
</evidence>
<dbReference type="PROSITE" id="PS50088">
    <property type="entry name" value="ANK_REPEAT"/>
    <property type="match status" value="1"/>
</dbReference>
<evidence type="ECO:0000313" key="5">
    <source>
        <dbReference type="Proteomes" id="UP001303889"/>
    </source>
</evidence>
<sequence>AVVKVLLDTGKADVDSKDDAGRTPLSWAAGNGHEAVVKVLLDTANIDAAAEDVCGLTALQLSAFNHHEDVEQLLLAYNVPIVSDFYGLQSLFHSIT</sequence>
<dbReference type="Pfam" id="PF12796">
    <property type="entry name" value="Ank_2"/>
    <property type="match status" value="1"/>
</dbReference>
<dbReference type="SUPFAM" id="SSF48403">
    <property type="entry name" value="Ankyrin repeat"/>
    <property type="match status" value="1"/>
</dbReference>
<name>A0AAN6MIN5_9PEZI</name>
<protein>
    <submittedName>
        <fullName evidence="4">Ankyrin repeat-containing domain protein</fullName>
    </submittedName>
</protein>
<organism evidence="4 5">
    <name type="scientific">Staphylotrichum tortipilum</name>
    <dbReference type="NCBI Taxonomy" id="2831512"/>
    <lineage>
        <taxon>Eukaryota</taxon>
        <taxon>Fungi</taxon>
        <taxon>Dikarya</taxon>
        <taxon>Ascomycota</taxon>
        <taxon>Pezizomycotina</taxon>
        <taxon>Sordariomycetes</taxon>
        <taxon>Sordariomycetidae</taxon>
        <taxon>Sordariales</taxon>
        <taxon>Chaetomiaceae</taxon>
        <taxon>Staphylotrichum</taxon>
    </lineage>
</organism>
<evidence type="ECO:0000256" key="1">
    <source>
        <dbReference type="ARBA" id="ARBA00022737"/>
    </source>
</evidence>
<dbReference type="PROSITE" id="PS50297">
    <property type="entry name" value="ANK_REP_REGION"/>
    <property type="match status" value="1"/>
</dbReference>
<dbReference type="InterPro" id="IPR002110">
    <property type="entry name" value="Ankyrin_rpt"/>
</dbReference>
<dbReference type="Proteomes" id="UP001303889">
    <property type="component" value="Unassembled WGS sequence"/>
</dbReference>
<dbReference type="SMART" id="SM00248">
    <property type="entry name" value="ANK"/>
    <property type="match status" value="2"/>
</dbReference>
<dbReference type="PANTHER" id="PTHR24198:SF165">
    <property type="entry name" value="ANKYRIN REPEAT-CONTAINING PROTEIN-RELATED"/>
    <property type="match status" value="1"/>
</dbReference>
<proteinExistence type="predicted"/>
<comment type="caution">
    <text evidence="4">The sequence shown here is derived from an EMBL/GenBank/DDBJ whole genome shotgun (WGS) entry which is preliminary data.</text>
</comment>
<keyword evidence="5" id="KW-1185">Reference proteome</keyword>
<gene>
    <name evidence="4" type="ORF">C8A05DRAFT_16862</name>
</gene>
<reference evidence="4" key="1">
    <citation type="journal article" date="2023" name="Mol. Phylogenet. Evol.">
        <title>Genome-scale phylogeny and comparative genomics of the fungal order Sordariales.</title>
        <authorList>
            <person name="Hensen N."/>
            <person name="Bonometti L."/>
            <person name="Westerberg I."/>
            <person name="Brannstrom I.O."/>
            <person name="Guillou S."/>
            <person name="Cros-Aarteil S."/>
            <person name="Calhoun S."/>
            <person name="Haridas S."/>
            <person name="Kuo A."/>
            <person name="Mondo S."/>
            <person name="Pangilinan J."/>
            <person name="Riley R."/>
            <person name="LaButti K."/>
            <person name="Andreopoulos B."/>
            <person name="Lipzen A."/>
            <person name="Chen C."/>
            <person name="Yan M."/>
            <person name="Daum C."/>
            <person name="Ng V."/>
            <person name="Clum A."/>
            <person name="Steindorff A."/>
            <person name="Ohm R.A."/>
            <person name="Martin F."/>
            <person name="Silar P."/>
            <person name="Natvig D.O."/>
            <person name="Lalanne C."/>
            <person name="Gautier V."/>
            <person name="Ament-Velasquez S.L."/>
            <person name="Kruys A."/>
            <person name="Hutchinson M.I."/>
            <person name="Powell A.J."/>
            <person name="Barry K."/>
            <person name="Miller A.N."/>
            <person name="Grigoriev I.V."/>
            <person name="Debuchy R."/>
            <person name="Gladieux P."/>
            <person name="Hiltunen Thoren M."/>
            <person name="Johannesson H."/>
        </authorList>
    </citation>
    <scope>NUCLEOTIDE SEQUENCE</scope>
    <source>
        <strain evidence="4">CBS 103.79</strain>
    </source>
</reference>
<dbReference type="Gene3D" id="1.25.40.20">
    <property type="entry name" value="Ankyrin repeat-containing domain"/>
    <property type="match status" value="1"/>
</dbReference>
<dbReference type="EMBL" id="MU855628">
    <property type="protein sequence ID" value="KAK3900881.1"/>
    <property type="molecule type" value="Genomic_DNA"/>
</dbReference>
<keyword evidence="2 3" id="KW-0040">ANK repeat</keyword>
<dbReference type="AlphaFoldDB" id="A0AAN6MIN5"/>
<feature type="repeat" description="ANK" evidence="3">
    <location>
        <begin position="20"/>
        <end position="42"/>
    </location>
</feature>